<dbReference type="PANTHER" id="PTHR10134">
    <property type="entry name" value="CYTOCHROME B-C1 COMPLEX SUBUNIT RIESKE, MITOCHONDRIAL"/>
    <property type="match status" value="1"/>
</dbReference>
<dbReference type="Gene3D" id="2.102.10.10">
    <property type="entry name" value="Rieske [2Fe-2S] iron-sulphur domain"/>
    <property type="match status" value="1"/>
</dbReference>
<comment type="cofactor">
    <cofactor evidence="6">
        <name>[2Fe-2S] cluster</name>
        <dbReference type="ChEBI" id="CHEBI:190135"/>
    </cofactor>
</comment>
<evidence type="ECO:0000256" key="4">
    <source>
        <dbReference type="ARBA" id="ARBA00023014"/>
    </source>
</evidence>
<keyword evidence="2" id="KW-0479">Metal-binding</keyword>
<dbReference type="PROSITE" id="PS51318">
    <property type="entry name" value="TAT"/>
    <property type="match status" value="1"/>
</dbReference>
<dbReference type="AlphaFoldDB" id="A0A1U7J155"/>
<dbReference type="GO" id="GO:0051537">
    <property type="term" value="F:2 iron, 2 sulfur cluster binding"/>
    <property type="evidence" value="ECO:0007669"/>
    <property type="project" value="UniProtKB-KW"/>
</dbReference>
<sequence>MTHSSNSQSKPSHPSRRSLLRYMAGGSLGAIAMVFSRPQPAAAQDLEELCSTFPQNSRCLDYLPGVQALDAAGEAIAVDAFLPTTTPGIPQPVQGLPNVTYLVIQEGPAIAPYGLRPVCPHRGCAVIWQADQNRFACPCHGSKFDAQGRVLRGPARKPLPLVTVVERQNQIRLVDRAPSIDPR</sequence>
<dbReference type="InterPro" id="IPR017941">
    <property type="entry name" value="Rieske_2Fe-2S"/>
</dbReference>
<gene>
    <name evidence="8" type="ORF">NIES30_18905</name>
</gene>
<keyword evidence="5" id="KW-1015">Disulfide bond</keyword>
<dbReference type="InterPro" id="IPR036922">
    <property type="entry name" value="Rieske_2Fe-2S_sf"/>
</dbReference>
<proteinExistence type="predicted"/>
<evidence type="ECO:0000256" key="6">
    <source>
        <dbReference type="ARBA" id="ARBA00034078"/>
    </source>
</evidence>
<evidence type="ECO:0000259" key="7">
    <source>
        <dbReference type="PROSITE" id="PS51296"/>
    </source>
</evidence>
<dbReference type="Pfam" id="PF00355">
    <property type="entry name" value="Rieske"/>
    <property type="match status" value="1"/>
</dbReference>
<accession>A0A1U7J155</accession>
<keyword evidence="4" id="KW-0411">Iron-sulfur</keyword>
<protein>
    <submittedName>
        <fullName evidence="8">(2Fe-2S)-binding protein</fullName>
    </submittedName>
</protein>
<dbReference type="InterPro" id="IPR006311">
    <property type="entry name" value="TAT_signal"/>
</dbReference>
<dbReference type="PROSITE" id="PS51296">
    <property type="entry name" value="RIESKE"/>
    <property type="match status" value="1"/>
</dbReference>
<dbReference type="STRING" id="549789.NIES30_18905"/>
<reference evidence="8 9" key="1">
    <citation type="submission" date="2016-11" db="EMBL/GenBank/DDBJ databases">
        <title>Draft Genome Sequences of Nine Cyanobacterial Strains from Diverse Habitats.</title>
        <authorList>
            <person name="Zhu T."/>
            <person name="Hou S."/>
            <person name="Lu X."/>
            <person name="Hess W.R."/>
        </authorList>
    </citation>
    <scope>NUCLEOTIDE SEQUENCE [LARGE SCALE GENOMIC DNA]</scope>
    <source>
        <strain evidence="8 9">NIES-30</strain>
    </source>
</reference>
<organism evidence="8 9">
    <name type="scientific">Phormidium tenue NIES-30</name>
    <dbReference type="NCBI Taxonomy" id="549789"/>
    <lineage>
        <taxon>Bacteria</taxon>
        <taxon>Bacillati</taxon>
        <taxon>Cyanobacteriota</taxon>
        <taxon>Cyanophyceae</taxon>
        <taxon>Oscillatoriophycideae</taxon>
        <taxon>Oscillatoriales</taxon>
        <taxon>Oscillatoriaceae</taxon>
        <taxon>Phormidium</taxon>
    </lineage>
</organism>
<dbReference type="GO" id="GO:0016020">
    <property type="term" value="C:membrane"/>
    <property type="evidence" value="ECO:0007669"/>
    <property type="project" value="InterPro"/>
</dbReference>
<dbReference type="EMBL" id="MRCG01000016">
    <property type="protein sequence ID" value="OKH45604.1"/>
    <property type="molecule type" value="Genomic_DNA"/>
</dbReference>
<keyword evidence="3" id="KW-0408">Iron</keyword>
<evidence type="ECO:0000256" key="2">
    <source>
        <dbReference type="ARBA" id="ARBA00022723"/>
    </source>
</evidence>
<evidence type="ECO:0000256" key="5">
    <source>
        <dbReference type="ARBA" id="ARBA00023157"/>
    </source>
</evidence>
<evidence type="ECO:0000313" key="9">
    <source>
        <dbReference type="Proteomes" id="UP000185557"/>
    </source>
</evidence>
<evidence type="ECO:0000256" key="1">
    <source>
        <dbReference type="ARBA" id="ARBA00022714"/>
    </source>
</evidence>
<dbReference type="GO" id="GO:0016705">
    <property type="term" value="F:oxidoreductase activity, acting on paired donors, with incorporation or reduction of molecular oxygen"/>
    <property type="evidence" value="ECO:0007669"/>
    <property type="project" value="UniProtKB-ARBA"/>
</dbReference>
<dbReference type="GO" id="GO:0046872">
    <property type="term" value="F:metal ion binding"/>
    <property type="evidence" value="ECO:0007669"/>
    <property type="project" value="UniProtKB-KW"/>
</dbReference>
<keyword evidence="9" id="KW-1185">Reference proteome</keyword>
<dbReference type="GO" id="GO:0004497">
    <property type="term" value="F:monooxygenase activity"/>
    <property type="evidence" value="ECO:0007669"/>
    <property type="project" value="UniProtKB-ARBA"/>
</dbReference>
<dbReference type="InterPro" id="IPR014349">
    <property type="entry name" value="Rieske_Fe-S_prot"/>
</dbReference>
<keyword evidence="1" id="KW-0001">2Fe-2S</keyword>
<evidence type="ECO:0000256" key="3">
    <source>
        <dbReference type="ARBA" id="ARBA00023004"/>
    </source>
</evidence>
<dbReference type="SUPFAM" id="SSF50022">
    <property type="entry name" value="ISP domain"/>
    <property type="match status" value="1"/>
</dbReference>
<dbReference type="Proteomes" id="UP000185557">
    <property type="component" value="Unassembled WGS sequence"/>
</dbReference>
<comment type="caution">
    <text evidence="8">The sequence shown here is derived from an EMBL/GenBank/DDBJ whole genome shotgun (WGS) entry which is preliminary data.</text>
</comment>
<dbReference type="InterPro" id="IPR005805">
    <property type="entry name" value="Rieske_Fe-S_prot_C"/>
</dbReference>
<name>A0A1U7J155_9CYAN</name>
<evidence type="ECO:0000313" key="8">
    <source>
        <dbReference type="EMBL" id="OKH45604.1"/>
    </source>
</evidence>
<dbReference type="PRINTS" id="PR00162">
    <property type="entry name" value="RIESKE"/>
</dbReference>
<feature type="domain" description="Rieske" evidence="7">
    <location>
        <begin position="77"/>
        <end position="173"/>
    </location>
</feature>